<evidence type="ECO:0000256" key="7">
    <source>
        <dbReference type="ARBA" id="ARBA00022989"/>
    </source>
</evidence>
<dbReference type="InterPro" id="IPR007603">
    <property type="entry name" value="Choline_transptr-like"/>
</dbReference>
<evidence type="ECO:0000256" key="9">
    <source>
        <dbReference type="ARBA" id="ARBA00023180"/>
    </source>
</evidence>
<reference evidence="13" key="3">
    <citation type="submission" date="2025-09" db="UniProtKB">
        <authorList>
            <consortium name="Ensembl"/>
        </authorList>
    </citation>
    <scope>IDENTIFICATION</scope>
</reference>
<dbReference type="PANTHER" id="PTHR12385:SF42">
    <property type="entry name" value="CHOLINE TRANSPORTER-LIKE PROTEIN 5"/>
    <property type="match status" value="1"/>
</dbReference>
<dbReference type="eggNOG" id="KOG1362">
    <property type="taxonomic scope" value="Eukaryota"/>
</dbReference>
<accession>A0A087YJN8</accession>
<dbReference type="OrthoDB" id="420519at2759"/>
<feature type="transmembrane region" description="Helical" evidence="12">
    <location>
        <begin position="36"/>
        <end position="58"/>
    </location>
</feature>
<reference evidence="14" key="1">
    <citation type="submission" date="2013-10" db="EMBL/GenBank/DDBJ databases">
        <authorList>
            <person name="Schartl M."/>
            <person name="Warren W."/>
        </authorList>
    </citation>
    <scope>NUCLEOTIDE SEQUENCE [LARGE SCALE GENOMIC DNA]</scope>
    <source>
        <strain evidence="14">female</strain>
    </source>
</reference>
<protein>
    <recommendedName>
        <fullName evidence="12">Choline transporter-like protein</fullName>
    </recommendedName>
</protein>
<comment type="subcellular location">
    <subcellularLocation>
        <location evidence="1 12">Cell membrane</location>
        <topology evidence="1 12">Multi-pass membrane protein</topology>
    </subcellularLocation>
</comment>
<evidence type="ECO:0000256" key="6">
    <source>
        <dbReference type="ARBA" id="ARBA00022692"/>
    </source>
</evidence>
<keyword evidence="5" id="KW-1003">Cell membrane</keyword>
<dbReference type="EMBL" id="AYCK01007469">
    <property type="status" value="NOT_ANNOTATED_CDS"/>
    <property type="molecule type" value="Genomic_DNA"/>
</dbReference>
<reference evidence="13" key="2">
    <citation type="submission" date="2025-08" db="UniProtKB">
        <authorList>
            <consortium name="Ensembl"/>
        </authorList>
    </citation>
    <scope>IDENTIFICATION</scope>
</reference>
<dbReference type="Pfam" id="PF04515">
    <property type="entry name" value="Choline_transpo"/>
    <property type="match status" value="1"/>
</dbReference>
<keyword evidence="7 12" id="KW-1133">Transmembrane helix</keyword>
<feature type="transmembrane region" description="Helical" evidence="12">
    <location>
        <begin position="646"/>
        <end position="666"/>
    </location>
</feature>
<evidence type="ECO:0000256" key="5">
    <source>
        <dbReference type="ARBA" id="ARBA00022475"/>
    </source>
</evidence>
<evidence type="ECO:0000313" key="13">
    <source>
        <dbReference type="Ensembl" id="ENSPFOP00000018241.2"/>
    </source>
</evidence>
<keyword evidence="14" id="KW-1185">Reference proteome</keyword>
<dbReference type="RefSeq" id="XP_007558739.1">
    <property type="nucleotide sequence ID" value="XM_007558677.2"/>
</dbReference>
<comment type="function">
    <text evidence="12">Choline transporter.</text>
</comment>
<proteinExistence type="inferred from homology"/>
<feature type="transmembrane region" description="Helical" evidence="12">
    <location>
        <begin position="358"/>
        <end position="383"/>
    </location>
</feature>
<comment type="similarity">
    <text evidence="2 12">Belongs to the CTL (choline transporter-like) family.</text>
</comment>
<dbReference type="EMBL" id="AYCK01007470">
    <property type="status" value="NOT_ANNOTATED_CDS"/>
    <property type="molecule type" value="Genomic_DNA"/>
</dbReference>
<dbReference type="GO" id="GO:0005886">
    <property type="term" value="C:plasma membrane"/>
    <property type="evidence" value="ECO:0007669"/>
    <property type="project" value="UniProtKB-SubCell"/>
</dbReference>
<dbReference type="GO" id="GO:0015297">
    <property type="term" value="F:antiporter activity"/>
    <property type="evidence" value="ECO:0007669"/>
    <property type="project" value="UniProtKB-KW"/>
</dbReference>
<sequence length="724" mass="82137">MARNTDTPSPYPYHGEPIKFDPNFRGPVQNRKCTDVICCIIFLIVILGYIALGTVAWFHGDPRKIISPTDSQGQFCGQKDTSNSNKNILFYFNMLKCASPAVLINLQCPTTQLCVSKCPDRFATLSNVSADNSWEYYRQFCKPGFEFGSKSVAEVIRDEDCPLMLVPSKPILQRCFPEFTSKEGLLTVANQTTFRDHHNNTWTVNDLRDAAMGIASLLNAKEIGIKILEDYANSWVWILIGLGMTMVFSLSFILLMRYIACVVLWLMICGIIIAAGYGGWRCYKEYVLLLDKPDTNVAISDIGFQTDLSIYLEMSQTWLVLMIVLILIVIVIVLMLIFLRKNLSIAFALMKEGSRAIFYIICTLFYPIVTFFLLAICIAYSAVTAVFLASSGNAIYKVTSPDDKCIHRNLTCSPKTFDQTNIAKECPGAQCMFAFYGGETIYHNYIVLLHVCNLFVFLWLVNFVLALGKCTLAGAFASYYWAKRKPKDIPTCPVYASFSRAMRYHTGSLAFGSLLLAMVQMIRIVLENLHLKLKHSQSCMSRFLLHCLKCCFWCLERFIKFLNTNAYIMIAIYGHSFCKSSRDAFDLLMRNILRVVVLDNLITFLLFIGKLVISGGIGVLAFLFFSKRIPIVQDMVPQLNFNWVPLLTLIIGSFMITSGFFNVYAMCVDTLFLCFLCDLEVNNGSPSKPYHMTPNLMKIFQKRTIVEVLERPSTPLRVVTRRRR</sequence>
<feature type="transmembrane region" description="Helical" evidence="12">
    <location>
        <begin position="262"/>
        <end position="280"/>
    </location>
</feature>
<comment type="function">
    <text evidence="11">Choline/H+ antiporter.</text>
</comment>
<feature type="transmembrane region" description="Helical" evidence="12">
    <location>
        <begin position="318"/>
        <end position="338"/>
    </location>
</feature>
<dbReference type="CTD" id="558142"/>
<feature type="transmembrane region" description="Helical" evidence="12">
    <location>
        <begin position="454"/>
        <end position="482"/>
    </location>
</feature>
<keyword evidence="3" id="KW-0813">Transport</keyword>
<dbReference type="STRING" id="48698.ENSPFOP00000018241"/>
<dbReference type="Proteomes" id="UP000028760">
    <property type="component" value="Unassembled WGS sequence"/>
</dbReference>
<dbReference type="OMA" id="KEEFYYG"/>
<feature type="transmembrane region" description="Helical" evidence="12">
    <location>
        <begin position="601"/>
        <end position="625"/>
    </location>
</feature>
<feature type="transmembrane region" description="Helical" evidence="12">
    <location>
        <begin position="235"/>
        <end position="255"/>
    </location>
</feature>
<name>A0A087YJN8_POEFO</name>
<organism evidence="13 14">
    <name type="scientific">Poecilia formosa</name>
    <name type="common">Amazon molly</name>
    <name type="synonym">Limia formosa</name>
    <dbReference type="NCBI Taxonomy" id="48698"/>
    <lineage>
        <taxon>Eukaryota</taxon>
        <taxon>Metazoa</taxon>
        <taxon>Chordata</taxon>
        <taxon>Craniata</taxon>
        <taxon>Vertebrata</taxon>
        <taxon>Euteleostomi</taxon>
        <taxon>Actinopterygii</taxon>
        <taxon>Neopterygii</taxon>
        <taxon>Teleostei</taxon>
        <taxon>Neoteleostei</taxon>
        <taxon>Acanthomorphata</taxon>
        <taxon>Ovalentaria</taxon>
        <taxon>Atherinomorphae</taxon>
        <taxon>Cyprinodontiformes</taxon>
        <taxon>Poeciliidae</taxon>
        <taxon>Poeciliinae</taxon>
        <taxon>Poecilia</taxon>
    </lineage>
</organism>
<evidence type="ECO:0000256" key="10">
    <source>
        <dbReference type="ARBA" id="ARBA00035093"/>
    </source>
</evidence>
<evidence type="ECO:0000256" key="12">
    <source>
        <dbReference type="RuleBase" id="RU368066"/>
    </source>
</evidence>
<dbReference type="GeneID" id="103142559"/>
<dbReference type="GeneTree" id="ENSGT00940000156600"/>
<dbReference type="AlphaFoldDB" id="A0A087YJN8"/>
<keyword evidence="4" id="KW-0050">Antiport</keyword>
<comment type="catalytic activity">
    <reaction evidence="10">
        <text>choline(out) + n H(+)(in) = choline(in) + n H(+)(out)</text>
        <dbReference type="Rhea" id="RHEA:75463"/>
        <dbReference type="ChEBI" id="CHEBI:15354"/>
        <dbReference type="ChEBI" id="CHEBI:15378"/>
    </reaction>
</comment>
<evidence type="ECO:0000256" key="1">
    <source>
        <dbReference type="ARBA" id="ARBA00004651"/>
    </source>
</evidence>
<evidence type="ECO:0000256" key="11">
    <source>
        <dbReference type="ARBA" id="ARBA00037726"/>
    </source>
</evidence>
<evidence type="ECO:0000256" key="3">
    <source>
        <dbReference type="ARBA" id="ARBA00022448"/>
    </source>
</evidence>
<feature type="transmembrane region" description="Helical" evidence="12">
    <location>
        <begin position="503"/>
        <end position="526"/>
    </location>
</feature>
<keyword evidence="6 12" id="KW-0812">Transmembrane</keyword>
<keyword evidence="9" id="KW-0325">Glycoprotein</keyword>
<evidence type="ECO:0000256" key="2">
    <source>
        <dbReference type="ARBA" id="ARBA00007168"/>
    </source>
</evidence>
<dbReference type="Ensembl" id="ENSPFOT00000018263.2">
    <property type="protein sequence ID" value="ENSPFOP00000018241.2"/>
    <property type="gene ID" value="ENSPFOG00000018107.2"/>
</dbReference>
<keyword evidence="8 12" id="KW-0472">Membrane</keyword>
<dbReference type="KEGG" id="pfor:103142559"/>
<dbReference type="PANTHER" id="PTHR12385">
    <property type="entry name" value="CHOLINE TRANSPORTER-LIKE (SLC FAMILY 44)"/>
    <property type="match status" value="1"/>
</dbReference>
<evidence type="ECO:0000256" key="8">
    <source>
        <dbReference type="ARBA" id="ARBA00023136"/>
    </source>
</evidence>
<evidence type="ECO:0000256" key="4">
    <source>
        <dbReference type="ARBA" id="ARBA00022449"/>
    </source>
</evidence>
<evidence type="ECO:0000313" key="14">
    <source>
        <dbReference type="Proteomes" id="UP000028760"/>
    </source>
</evidence>